<feature type="domain" description="RagB/SusD" evidence="6">
    <location>
        <begin position="294"/>
        <end position="569"/>
    </location>
</feature>
<gene>
    <name evidence="8" type="ORF">SAMN04488101_11639</name>
</gene>
<keyword evidence="3" id="KW-0732">Signal</keyword>
<dbReference type="AlphaFoldDB" id="A0A1W2EVQ8"/>
<dbReference type="Pfam" id="PF07980">
    <property type="entry name" value="SusD_RagB"/>
    <property type="match status" value="1"/>
</dbReference>
<keyword evidence="5" id="KW-0998">Cell outer membrane</keyword>
<organism evidence="8 9">
    <name type="scientific">Pedobacter nyackensis</name>
    <dbReference type="NCBI Taxonomy" id="475255"/>
    <lineage>
        <taxon>Bacteria</taxon>
        <taxon>Pseudomonadati</taxon>
        <taxon>Bacteroidota</taxon>
        <taxon>Sphingobacteriia</taxon>
        <taxon>Sphingobacteriales</taxon>
        <taxon>Sphingobacteriaceae</taxon>
        <taxon>Pedobacter</taxon>
    </lineage>
</organism>
<keyword evidence="4" id="KW-0472">Membrane</keyword>
<evidence type="ECO:0000256" key="4">
    <source>
        <dbReference type="ARBA" id="ARBA00023136"/>
    </source>
</evidence>
<evidence type="ECO:0000256" key="3">
    <source>
        <dbReference type="ARBA" id="ARBA00022729"/>
    </source>
</evidence>
<keyword evidence="9" id="KW-1185">Reference proteome</keyword>
<dbReference type="InterPro" id="IPR011990">
    <property type="entry name" value="TPR-like_helical_dom_sf"/>
</dbReference>
<dbReference type="Proteomes" id="UP000192678">
    <property type="component" value="Unassembled WGS sequence"/>
</dbReference>
<dbReference type="GO" id="GO:0009279">
    <property type="term" value="C:cell outer membrane"/>
    <property type="evidence" value="ECO:0007669"/>
    <property type="project" value="UniProtKB-SubCell"/>
</dbReference>
<dbReference type="InterPro" id="IPR033985">
    <property type="entry name" value="SusD-like_N"/>
</dbReference>
<feature type="domain" description="SusD-like N-terminal" evidence="7">
    <location>
        <begin position="86"/>
        <end position="209"/>
    </location>
</feature>
<evidence type="ECO:0000259" key="6">
    <source>
        <dbReference type="Pfam" id="PF07980"/>
    </source>
</evidence>
<dbReference type="RefSeq" id="WP_084291543.1">
    <property type="nucleotide sequence ID" value="NZ_FWYB01000016.1"/>
</dbReference>
<comment type="similarity">
    <text evidence="2">Belongs to the SusD family.</text>
</comment>
<name>A0A1W2EVQ8_9SPHI</name>
<dbReference type="Gene3D" id="1.25.40.390">
    <property type="match status" value="1"/>
</dbReference>
<comment type="subcellular location">
    <subcellularLocation>
        <location evidence="1">Cell outer membrane</location>
    </subcellularLocation>
</comment>
<dbReference type="Pfam" id="PF14322">
    <property type="entry name" value="SusD-like_3"/>
    <property type="match status" value="1"/>
</dbReference>
<evidence type="ECO:0000259" key="7">
    <source>
        <dbReference type="Pfam" id="PF14322"/>
    </source>
</evidence>
<dbReference type="OrthoDB" id="5694214at2"/>
<dbReference type="STRING" id="475255.SAMN04488101_11639"/>
<dbReference type="EMBL" id="FWYB01000016">
    <property type="protein sequence ID" value="SMD13258.1"/>
    <property type="molecule type" value="Genomic_DNA"/>
</dbReference>
<accession>A0A1W2EVQ8</accession>
<evidence type="ECO:0000256" key="2">
    <source>
        <dbReference type="ARBA" id="ARBA00006275"/>
    </source>
</evidence>
<evidence type="ECO:0000256" key="1">
    <source>
        <dbReference type="ARBA" id="ARBA00004442"/>
    </source>
</evidence>
<evidence type="ECO:0000256" key="5">
    <source>
        <dbReference type="ARBA" id="ARBA00023237"/>
    </source>
</evidence>
<protein>
    <submittedName>
        <fullName evidence="8">Starch-binding associating with outer membrane</fullName>
    </submittedName>
</protein>
<dbReference type="PROSITE" id="PS51257">
    <property type="entry name" value="PROKAR_LIPOPROTEIN"/>
    <property type="match status" value="1"/>
</dbReference>
<proteinExistence type="inferred from homology"/>
<dbReference type="SUPFAM" id="SSF48452">
    <property type="entry name" value="TPR-like"/>
    <property type="match status" value="1"/>
</dbReference>
<sequence>MNRLKYIMTIAIVCLSFLSCKKGFLERYPLDAITEPVFFKTPNDLKIYLNQFYDRSLFPIMDKGRGDVATDIYINESSINQRLEGNRSVANGQSLNYGNVRSINYFFENYQKCEADFKDYKQYLGEAHFFRAMFYFNLVKSFGDVFWIDKVLNTSSPELYGERTPRNIIADHIINDLDQAVLHLSEEKGNGHSRINKWIALMFQSRVALYEGTWEKYHNGTAFGVASANPEKYFSKAIAAAEKVIASGLYDIYSTGKPNADYSDLFALRDYSTNKEVMFWTKMNVSLGIHSHSKLYRLETPEGYGLTKELADAYLCLDGKPISKSAMFKGYDNITLEMEGRDPRFVQTIFSPGSAWYIDAAGGVRRWQEAYAKLYSNGTYSSATGYVRRKDYNPVVAYHHQNFEETPSIQYRYAEVLLNYIEAKAELGQITQTDIDKTIKKLRDRIGMPNLVLSNIEPDPNWDFPALSPVLNEIRRERKVELAMEDYRWDDIARWAAADELIVGKRPKGAKASQFAIKPVLPVDANGFIDPYQNALPAGYGFRVDRDYLNPINLNEITLNEKLKQNPGWVN</sequence>
<evidence type="ECO:0000313" key="9">
    <source>
        <dbReference type="Proteomes" id="UP000192678"/>
    </source>
</evidence>
<reference evidence="8 9" key="1">
    <citation type="submission" date="2017-04" db="EMBL/GenBank/DDBJ databases">
        <authorList>
            <person name="Afonso C.L."/>
            <person name="Miller P.J."/>
            <person name="Scott M.A."/>
            <person name="Spackman E."/>
            <person name="Goraichik I."/>
            <person name="Dimitrov K.M."/>
            <person name="Suarez D.L."/>
            <person name="Swayne D.E."/>
        </authorList>
    </citation>
    <scope>NUCLEOTIDE SEQUENCE [LARGE SCALE GENOMIC DNA]</scope>
    <source>
        <strain evidence="8 9">DSM 19625</strain>
    </source>
</reference>
<dbReference type="InterPro" id="IPR012944">
    <property type="entry name" value="SusD_RagB_dom"/>
</dbReference>
<evidence type="ECO:0000313" key="8">
    <source>
        <dbReference type="EMBL" id="SMD13258.1"/>
    </source>
</evidence>